<accession>S3D1V4</accession>
<keyword evidence="3" id="KW-0808">Transferase</keyword>
<comment type="similarity">
    <text evidence="1">Belongs to the methyltransferase superfamily. LaeA methyltransferase family.</text>
</comment>
<keyword evidence="4" id="KW-1185">Reference proteome</keyword>
<dbReference type="PANTHER" id="PTHR43591">
    <property type="entry name" value="METHYLTRANSFERASE"/>
    <property type="match status" value="1"/>
</dbReference>
<dbReference type="InterPro" id="IPR029063">
    <property type="entry name" value="SAM-dependent_MTases_sf"/>
</dbReference>
<organism evidence="3 4">
    <name type="scientific">Ophiostoma piceae (strain UAMH 11346)</name>
    <name type="common">Sap stain fungus</name>
    <dbReference type="NCBI Taxonomy" id="1262450"/>
    <lineage>
        <taxon>Eukaryota</taxon>
        <taxon>Fungi</taxon>
        <taxon>Dikarya</taxon>
        <taxon>Ascomycota</taxon>
        <taxon>Pezizomycotina</taxon>
        <taxon>Sordariomycetes</taxon>
        <taxon>Sordariomycetidae</taxon>
        <taxon>Ophiostomatales</taxon>
        <taxon>Ophiostomataceae</taxon>
        <taxon>Ophiostoma</taxon>
    </lineage>
</organism>
<dbReference type="HOGENOM" id="CLU_010595_7_1_1"/>
<dbReference type="OrthoDB" id="2013972at2759"/>
<dbReference type="AlphaFoldDB" id="S3D1V4"/>
<feature type="compositionally biased region" description="Low complexity" evidence="2">
    <location>
        <begin position="22"/>
        <end position="40"/>
    </location>
</feature>
<dbReference type="VEuPathDB" id="FungiDB:F503_07866"/>
<protein>
    <submittedName>
        <fullName evidence="3">Methyltransferase domain-containing protein</fullName>
    </submittedName>
</protein>
<reference evidence="3 4" key="1">
    <citation type="journal article" date="2013" name="BMC Genomics">
        <title>The genome and transcriptome of the pine saprophyte Ophiostoma piceae, and a comparison with the bark beetle-associated pine pathogen Grosmannia clavigera.</title>
        <authorList>
            <person name="Haridas S."/>
            <person name="Wang Y."/>
            <person name="Lim L."/>
            <person name="Massoumi Alamouti S."/>
            <person name="Jackman S."/>
            <person name="Docking R."/>
            <person name="Robertson G."/>
            <person name="Birol I."/>
            <person name="Bohlmann J."/>
            <person name="Breuil C."/>
        </authorList>
    </citation>
    <scope>NUCLEOTIDE SEQUENCE [LARGE SCALE GENOMIC DNA]</scope>
    <source>
        <strain evidence="3 4">UAMH 11346</strain>
    </source>
</reference>
<dbReference type="Pfam" id="PF13489">
    <property type="entry name" value="Methyltransf_23"/>
    <property type="match status" value="1"/>
</dbReference>
<feature type="compositionally biased region" description="Basic residues" evidence="2">
    <location>
        <begin position="9"/>
        <end position="21"/>
    </location>
</feature>
<evidence type="ECO:0000313" key="4">
    <source>
        <dbReference type="Proteomes" id="UP000016923"/>
    </source>
</evidence>
<evidence type="ECO:0000256" key="2">
    <source>
        <dbReference type="SAM" id="MobiDB-lite"/>
    </source>
</evidence>
<keyword evidence="3" id="KW-0489">Methyltransferase</keyword>
<dbReference type="GO" id="GO:0008168">
    <property type="term" value="F:methyltransferase activity"/>
    <property type="evidence" value="ECO:0007669"/>
    <property type="project" value="UniProtKB-KW"/>
</dbReference>
<dbReference type="GO" id="GO:0032259">
    <property type="term" value="P:methylation"/>
    <property type="evidence" value="ECO:0007669"/>
    <property type="project" value="UniProtKB-KW"/>
</dbReference>
<dbReference type="Gene3D" id="3.40.50.150">
    <property type="entry name" value="Vaccinia Virus protein VP39"/>
    <property type="match status" value="1"/>
</dbReference>
<dbReference type="CDD" id="cd02440">
    <property type="entry name" value="AdoMet_MTases"/>
    <property type="match status" value="1"/>
</dbReference>
<feature type="region of interest" description="Disordered" evidence="2">
    <location>
        <begin position="1"/>
        <end position="79"/>
    </location>
</feature>
<name>S3D1V4_OPHP1</name>
<dbReference type="PANTHER" id="PTHR43591:SF10">
    <property type="entry name" value="ABC TRANSMEMBRANE TYPE-1 DOMAIN-CONTAINING PROTEIN-RELATED"/>
    <property type="match status" value="1"/>
</dbReference>
<dbReference type="EMBL" id="KE148151">
    <property type="protein sequence ID" value="EPE07215.1"/>
    <property type="molecule type" value="Genomic_DNA"/>
</dbReference>
<dbReference type="STRING" id="1262450.S3D1V4"/>
<evidence type="ECO:0000313" key="3">
    <source>
        <dbReference type="EMBL" id="EPE07215.1"/>
    </source>
</evidence>
<sequence>MGFLFPQPSRRHGSKPSRRPHTSSTSRSNSSASSTSGPLSIAQLCDADPDTIYETDAQIEAASPGEGTPDYDYVGPSSRSHAAETFSDMAPVYESGLQYHGLQRSPPASRNAAAKLYALPNDEVEKNRDDMKHNMATALMGDQLFHAPVHRRLAAGGQVFDLGTGTGIWAIELGEKYPRTTVRGVDLSPIQPAYVPGNVFFGVDDFEDDWPYEPGFFDFVHMRFSLWAVDDRMSLFSKMYHYTKPGGYVEFQEFIPILECDDGTLPPAHAAPNALRDFIAYVQMGLQQSQQLAGEFLSDELPHELRYAGFEGVRTVIHKCPIGTWPKNKELRRCGMLLQAAILEGLKGWAYRPLGMTAGGLGWTPTQIEMFLIEVRKAIMDPSIHGYFPMQVTYAYKPME</sequence>
<dbReference type="OMA" id="IEHEAGW"/>
<proteinExistence type="inferred from homology"/>
<dbReference type="eggNOG" id="ENOG502SISD">
    <property type="taxonomic scope" value="Eukaryota"/>
</dbReference>
<dbReference type="SUPFAM" id="SSF53335">
    <property type="entry name" value="S-adenosyl-L-methionine-dependent methyltransferases"/>
    <property type="match status" value="1"/>
</dbReference>
<dbReference type="Proteomes" id="UP000016923">
    <property type="component" value="Unassembled WGS sequence"/>
</dbReference>
<evidence type="ECO:0000256" key="1">
    <source>
        <dbReference type="ARBA" id="ARBA00038158"/>
    </source>
</evidence>
<gene>
    <name evidence="3" type="ORF">F503_07866</name>
</gene>